<dbReference type="SUPFAM" id="SSF55811">
    <property type="entry name" value="Nudix"/>
    <property type="match status" value="1"/>
</dbReference>
<feature type="region of interest" description="Disordered" evidence="3">
    <location>
        <begin position="704"/>
        <end position="725"/>
    </location>
</feature>
<dbReference type="InterPro" id="IPR040939">
    <property type="entry name" value="Vps38"/>
</dbReference>
<sequence length="780" mass="87844">MSTEAPNPRVGVAAIIYGRDGKFLTGKRTGSHGAGTIQLPGGHLDYGESFLACAERETLEETGLQVRAVKVVSVTNDVFEQEKKHYITIFVRCEMVDESAEPQILEPQKCEGWYWKNWDDLKKILPGASEANDYRSRRIEIMNGKQVLPRRFAYTLQAAQSQHATAIIMSSLAEPRRPRLLAQNRKLRHLHGIWLRNLSFAPTSLRTADDADLATSSGKLPVLRETNQLHPSRSSGSLRNDNVRADALRPQQKRRTSLSLAHVNPLARQKKLESIFEESAGDVFYSLHVDGNDDPVYVSESFNFKFFSLENCASSISRCYSLVLRVWARRPKAEAWTFLLEETIDLRRLNFIVTLMDRNFPPNALIFHLEDGVYSFDFPNKISEPKQAPPTATSSYNALMKLANLESSIEDAIETQQRLMEEINHMLDDSPVDRSGTAQEAVSMAEKYVAAQRRSNNLAQKRRDDLRDSIKARREAIIKGRELQAQAETDMADNREKLAASEELLEQTQQQIRGQRRRICTDLTDIFPITPIQNAPPLSFQICNIPLPNSTYDASTAKHISEDVLSAGMGFVTLLAKHLQFYLSYPLPYPLDWFGSRSYARDSISMLSEKTASRRDFPLYLPRGGSTAGQWRFEYAWFILNKNIEALCSSQGLRVVDIRHTLPNIKYLLYVCSAGSDQVPERKKGGVRGLWAGRIKNRMSTVSAQLDGDTGSLNESRRGSMESEVNQQSDALRAALLKSNGHSKDDAHLENLGDVVALPFGEGDTKFTLRTKGLRENVSR</sequence>
<dbReference type="GO" id="GO:0035539">
    <property type="term" value="F:8-oxo-7,8-dihydrodeoxyguanosine triphosphate pyrophosphatase activity"/>
    <property type="evidence" value="ECO:0007669"/>
    <property type="project" value="TreeGrafter"/>
</dbReference>
<dbReference type="PROSITE" id="PS00893">
    <property type="entry name" value="NUDIX_BOX"/>
    <property type="match status" value="1"/>
</dbReference>
<feature type="coiled-coil region" evidence="2">
    <location>
        <begin position="402"/>
        <end position="429"/>
    </location>
</feature>
<evidence type="ECO:0000259" key="4">
    <source>
        <dbReference type="PROSITE" id="PS51462"/>
    </source>
</evidence>
<keyword evidence="6" id="KW-1185">Reference proteome</keyword>
<dbReference type="InterPro" id="IPR015797">
    <property type="entry name" value="NUDIX_hydrolase-like_dom_sf"/>
</dbReference>
<proteinExistence type="predicted"/>
<evidence type="ECO:0000313" key="6">
    <source>
        <dbReference type="Proteomes" id="UP000567885"/>
    </source>
</evidence>
<dbReference type="GO" id="GO:0005829">
    <property type="term" value="C:cytosol"/>
    <property type="evidence" value="ECO:0007669"/>
    <property type="project" value="TreeGrafter"/>
</dbReference>
<dbReference type="GO" id="GO:0006203">
    <property type="term" value="P:dGTP catabolic process"/>
    <property type="evidence" value="ECO:0007669"/>
    <property type="project" value="TreeGrafter"/>
</dbReference>
<reference evidence="5 6" key="1">
    <citation type="submission" date="2020-05" db="EMBL/GenBank/DDBJ databases">
        <title>Identification and distribution of gene clusters putatively required for synthesis of sphingolipid metabolism inhibitors in phylogenetically diverse species of the filamentous fungus Fusarium.</title>
        <authorList>
            <person name="Kim H.-S."/>
            <person name="Busman M."/>
            <person name="Brown D.W."/>
            <person name="Divon H."/>
            <person name="Uhlig S."/>
            <person name="Proctor R.H."/>
        </authorList>
    </citation>
    <scope>NUCLEOTIDE SEQUENCE [LARGE SCALE GENOMIC DNA]</scope>
    <source>
        <strain evidence="5 6">NRRL 20693</strain>
    </source>
</reference>
<name>A0A8H5SZS6_FUSHE</name>
<evidence type="ECO:0000256" key="1">
    <source>
        <dbReference type="ARBA" id="ARBA00022801"/>
    </source>
</evidence>
<dbReference type="Proteomes" id="UP000567885">
    <property type="component" value="Unassembled WGS sequence"/>
</dbReference>
<feature type="domain" description="Nudix hydrolase" evidence="4">
    <location>
        <begin position="7"/>
        <end position="140"/>
    </location>
</feature>
<evidence type="ECO:0000256" key="2">
    <source>
        <dbReference type="SAM" id="Coils"/>
    </source>
</evidence>
<dbReference type="FunFam" id="3.90.79.10:FF:000060">
    <property type="entry name" value="Nudix hydrolase 1"/>
    <property type="match status" value="1"/>
</dbReference>
<dbReference type="EMBL" id="JAAGWQ010000153">
    <property type="protein sequence ID" value="KAF5662995.1"/>
    <property type="molecule type" value="Genomic_DNA"/>
</dbReference>
<evidence type="ECO:0000256" key="3">
    <source>
        <dbReference type="SAM" id="MobiDB-lite"/>
    </source>
</evidence>
<organism evidence="5 6">
    <name type="scientific">Fusarium heterosporum</name>
    <dbReference type="NCBI Taxonomy" id="42747"/>
    <lineage>
        <taxon>Eukaryota</taxon>
        <taxon>Fungi</taxon>
        <taxon>Dikarya</taxon>
        <taxon>Ascomycota</taxon>
        <taxon>Pezizomycotina</taxon>
        <taxon>Sordariomycetes</taxon>
        <taxon>Hypocreomycetidae</taxon>
        <taxon>Hypocreales</taxon>
        <taxon>Nectriaceae</taxon>
        <taxon>Fusarium</taxon>
        <taxon>Fusarium heterosporum species complex</taxon>
    </lineage>
</organism>
<comment type="caution">
    <text evidence="5">The sequence shown here is derived from an EMBL/GenBank/DDBJ whole genome shotgun (WGS) entry which is preliminary data.</text>
</comment>
<dbReference type="PANTHER" id="PTHR16099:SF5">
    <property type="entry name" value="NUCLEOTIDE TRIPHOSPHATE DIPHOSPHATASE NUDT15"/>
    <property type="match status" value="1"/>
</dbReference>
<dbReference type="PANTHER" id="PTHR16099">
    <property type="entry name" value="8-OXO-DGTP DIPHOSPHATES NUDT15"/>
    <property type="match status" value="1"/>
</dbReference>
<dbReference type="AlphaFoldDB" id="A0A8H5SZS6"/>
<feature type="coiled-coil region" evidence="2">
    <location>
        <begin position="491"/>
        <end position="518"/>
    </location>
</feature>
<dbReference type="InterPro" id="IPR020084">
    <property type="entry name" value="NUDIX_hydrolase_CS"/>
</dbReference>
<gene>
    <name evidence="5" type="ORF">FHETE_7689</name>
</gene>
<protein>
    <submittedName>
        <fullName evidence="5">UV radiation resistance associated p63</fullName>
    </submittedName>
</protein>
<evidence type="ECO:0000313" key="5">
    <source>
        <dbReference type="EMBL" id="KAF5662995.1"/>
    </source>
</evidence>
<keyword evidence="1" id="KW-0378">Hydrolase</keyword>
<dbReference type="InterPro" id="IPR000086">
    <property type="entry name" value="NUDIX_hydrolase_dom"/>
</dbReference>
<dbReference type="OrthoDB" id="72772at2759"/>
<dbReference type="GO" id="GO:0034272">
    <property type="term" value="C:phosphatidylinositol 3-kinase complex, class III, type II"/>
    <property type="evidence" value="ECO:0007669"/>
    <property type="project" value="InterPro"/>
</dbReference>
<accession>A0A8H5SZS6</accession>
<dbReference type="Gene3D" id="3.90.79.10">
    <property type="entry name" value="Nucleoside Triphosphate Pyrophosphohydrolase"/>
    <property type="match status" value="1"/>
</dbReference>
<dbReference type="Pfam" id="PF17649">
    <property type="entry name" value="VPS38"/>
    <property type="match status" value="1"/>
</dbReference>
<dbReference type="Pfam" id="PF00293">
    <property type="entry name" value="NUDIX"/>
    <property type="match status" value="1"/>
</dbReference>
<dbReference type="CDD" id="cd04678">
    <property type="entry name" value="NUDIX_MTH2_Nudt15"/>
    <property type="match status" value="1"/>
</dbReference>
<keyword evidence="2" id="KW-0175">Coiled coil</keyword>
<dbReference type="PROSITE" id="PS51462">
    <property type="entry name" value="NUDIX"/>
    <property type="match status" value="1"/>
</dbReference>